<evidence type="ECO:0000313" key="2">
    <source>
        <dbReference type="Proteomes" id="UP001152484"/>
    </source>
</evidence>
<keyword evidence="2" id="KW-1185">Reference proteome</keyword>
<dbReference type="OrthoDB" id="1296626at2759"/>
<organism evidence="1 2">
    <name type="scientific">Cuscuta europaea</name>
    <name type="common">European dodder</name>
    <dbReference type="NCBI Taxonomy" id="41803"/>
    <lineage>
        <taxon>Eukaryota</taxon>
        <taxon>Viridiplantae</taxon>
        <taxon>Streptophyta</taxon>
        <taxon>Embryophyta</taxon>
        <taxon>Tracheophyta</taxon>
        <taxon>Spermatophyta</taxon>
        <taxon>Magnoliopsida</taxon>
        <taxon>eudicotyledons</taxon>
        <taxon>Gunneridae</taxon>
        <taxon>Pentapetalae</taxon>
        <taxon>asterids</taxon>
        <taxon>lamiids</taxon>
        <taxon>Solanales</taxon>
        <taxon>Convolvulaceae</taxon>
        <taxon>Cuscuteae</taxon>
        <taxon>Cuscuta</taxon>
        <taxon>Cuscuta subgen. Cuscuta</taxon>
    </lineage>
</organism>
<proteinExistence type="predicted"/>
<dbReference type="Gene3D" id="2.40.50.140">
    <property type="entry name" value="Nucleic acid-binding proteins"/>
    <property type="match status" value="1"/>
</dbReference>
<dbReference type="InterPro" id="IPR012340">
    <property type="entry name" value="NA-bd_OB-fold"/>
</dbReference>
<evidence type="ECO:0000313" key="1">
    <source>
        <dbReference type="EMBL" id="CAH9090705.1"/>
    </source>
</evidence>
<reference evidence="1" key="1">
    <citation type="submission" date="2022-07" db="EMBL/GenBank/DDBJ databases">
        <authorList>
            <person name="Macas J."/>
            <person name="Novak P."/>
            <person name="Neumann P."/>
        </authorList>
    </citation>
    <scope>NUCLEOTIDE SEQUENCE</scope>
</reference>
<gene>
    <name evidence="1" type="ORF">CEURO_LOCUS11311</name>
</gene>
<protein>
    <submittedName>
        <fullName evidence="1">Uncharacterized protein</fullName>
    </submittedName>
</protein>
<accession>A0A9P1EAF4</accession>
<sequence length="265" mass="30586">MMRRGNVIACTLWGPMVEMLLTYKLTTSDPIVMLLQCCRARKYQGHVRVSNMFNTTKVILNGTEDEFMDFRSRMNERAVQGLSFTIQSDNSNDEDIASGQQELLTIDDLSKLQEDGKHWVYGEITAIDNYKDRSYVSCIGCNRKVRLAVLMMRFSGLYFVYHREFSCLLGKSAASLKDQITRRNFGLHYFPSEINALIDIKALFRVQFKRESRNFKGNQTFSVLKMNTDPKVRALYRDTINGKEEEDEFSRLASQHSWSEKAGSS</sequence>
<comment type="caution">
    <text evidence="1">The sequence shown here is derived from an EMBL/GenBank/DDBJ whole genome shotgun (WGS) entry which is preliminary data.</text>
</comment>
<dbReference type="AlphaFoldDB" id="A0A9P1EAF4"/>
<name>A0A9P1EAF4_CUSEU</name>
<dbReference type="EMBL" id="CAMAPE010000025">
    <property type="protein sequence ID" value="CAH9090705.1"/>
    <property type="molecule type" value="Genomic_DNA"/>
</dbReference>
<dbReference type="Proteomes" id="UP001152484">
    <property type="component" value="Unassembled WGS sequence"/>
</dbReference>